<dbReference type="GO" id="GO:0016020">
    <property type="term" value="C:membrane"/>
    <property type="evidence" value="ECO:0007669"/>
    <property type="project" value="UniProtKB-SubCell"/>
</dbReference>
<proteinExistence type="predicted"/>
<evidence type="ECO:0000256" key="2">
    <source>
        <dbReference type="ARBA" id="ARBA00023136"/>
    </source>
</evidence>
<comment type="subcellular location">
    <subcellularLocation>
        <location evidence="1">Membrane</location>
    </subcellularLocation>
</comment>
<dbReference type="RefSeq" id="WP_185007893.1">
    <property type="nucleotide sequence ID" value="NZ_BAAAUI010000008.1"/>
</dbReference>
<reference evidence="5 6" key="1">
    <citation type="submission" date="2020-08" db="EMBL/GenBank/DDBJ databases">
        <title>Sequencing the genomes of 1000 actinobacteria strains.</title>
        <authorList>
            <person name="Klenk H.-P."/>
        </authorList>
    </citation>
    <scope>NUCLEOTIDE SEQUENCE [LARGE SCALE GENOMIC DNA]</scope>
    <source>
        <strain evidence="5 6">DSM 44230</strain>
    </source>
</reference>
<dbReference type="PANTHER" id="PTHR37042">
    <property type="entry name" value="OUTER MEMBRANE PROTEIN RV1973"/>
    <property type="match status" value="1"/>
</dbReference>
<keyword evidence="2 4" id="KW-0472">Membrane</keyword>
<sequence length="222" mass="23772">MAPTRRATVPQRRRPAVAGSRPVRTATRSAGEREAEPPAESGAGPAEVARVRPRTPRPPLARWLIAFAAAAVLLAGFFLVQGWRTTNSAVAQNQALVNGPGTAEVAGQVAEALRRVFSYRHDDTASTEAAASEVLVDAARAQYDTLFAQVREQAPQQKLVLSTKAVSTGVRELTAERAVLLVFLDQTATRGDNNQTSASAAQLGVTARRVGEKWLITELQPR</sequence>
<gene>
    <name evidence="5" type="ORF">HNR67_007489</name>
</gene>
<dbReference type="Proteomes" id="UP000533598">
    <property type="component" value="Unassembled WGS sequence"/>
</dbReference>
<evidence type="ECO:0000313" key="6">
    <source>
        <dbReference type="Proteomes" id="UP000533598"/>
    </source>
</evidence>
<evidence type="ECO:0000256" key="4">
    <source>
        <dbReference type="SAM" id="Phobius"/>
    </source>
</evidence>
<dbReference type="EMBL" id="JACHMH010000001">
    <property type="protein sequence ID" value="MBB4681371.1"/>
    <property type="molecule type" value="Genomic_DNA"/>
</dbReference>
<keyword evidence="6" id="KW-1185">Reference proteome</keyword>
<feature type="compositionally biased region" description="Low complexity" evidence="3">
    <location>
        <begin position="38"/>
        <end position="48"/>
    </location>
</feature>
<dbReference type="AlphaFoldDB" id="A0A7W7CHP0"/>
<feature type="region of interest" description="Disordered" evidence="3">
    <location>
        <begin position="1"/>
        <end position="53"/>
    </location>
</feature>
<evidence type="ECO:0000256" key="1">
    <source>
        <dbReference type="ARBA" id="ARBA00004370"/>
    </source>
</evidence>
<dbReference type="PANTHER" id="PTHR37042:SF4">
    <property type="entry name" value="OUTER MEMBRANE PROTEIN RV1973"/>
    <property type="match status" value="1"/>
</dbReference>
<keyword evidence="4" id="KW-0812">Transmembrane</keyword>
<name>A0A7W7CHP0_9PSEU</name>
<evidence type="ECO:0000313" key="5">
    <source>
        <dbReference type="EMBL" id="MBB4681371.1"/>
    </source>
</evidence>
<evidence type="ECO:0000256" key="3">
    <source>
        <dbReference type="SAM" id="MobiDB-lite"/>
    </source>
</evidence>
<feature type="transmembrane region" description="Helical" evidence="4">
    <location>
        <begin position="60"/>
        <end position="83"/>
    </location>
</feature>
<keyword evidence="4" id="KW-1133">Transmembrane helix</keyword>
<protein>
    <submittedName>
        <fullName evidence="5">Mce-associated membrane protein</fullName>
    </submittedName>
</protein>
<comment type="caution">
    <text evidence="5">The sequence shown here is derived from an EMBL/GenBank/DDBJ whole genome shotgun (WGS) entry which is preliminary data.</text>
</comment>
<accession>A0A7W7CHP0</accession>
<organism evidence="5 6">
    <name type="scientific">Crossiella cryophila</name>
    <dbReference type="NCBI Taxonomy" id="43355"/>
    <lineage>
        <taxon>Bacteria</taxon>
        <taxon>Bacillati</taxon>
        <taxon>Actinomycetota</taxon>
        <taxon>Actinomycetes</taxon>
        <taxon>Pseudonocardiales</taxon>
        <taxon>Pseudonocardiaceae</taxon>
        <taxon>Crossiella</taxon>
    </lineage>
</organism>